<sequence>MTLFSGLLRLTVLKARLLLSLQAVRALRHWQLPAQGLTASDQAPGSLRGLELNTRVLPSRKGEGSTLLGFLLMVVPLAANTLCFEGSVTNRPLDLRSACGVRIVI</sequence>
<accession>A0ABP9B660</accession>
<protein>
    <submittedName>
        <fullName evidence="1">Uncharacterized protein</fullName>
    </submittedName>
</protein>
<comment type="caution">
    <text evidence="1">The sequence shown here is derived from an EMBL/GenBank/DDBJ whole genome shotgun (WGS) entry which is preliminary data.</text>
</comment>
<evidence type="ECO:0000313" key="2">
    <source>
        <dbReference type="Proteomes" id="UP001500187"/>
    </source>
</evidence>
<dbReference type="EMBL" id="BAABKP010000001">
    <property type="protein sequence ID" value="GAA4791213.1"/>
    <property type="molecule type" value="Genomic_DNA"/>
</dbReference>
<name>A0ABP9B660_9MICC</name>
<dbReference type="Proteomes" id="UP001500187">
    <property type="component" value="Unassembled WGS sequence"/>
</dbReference>
<reference evidence="2" key="1">
    <citation type="journal article" date="2019" name="Int. J. Syst. Evol. Microbiol.">
        <title>The Global Catalogue of Microorganisms (GCM) 10K type strain sequencing project: providing services to taxonomists for standard genome sequencing and annotation.</title>
        <authorList>
            <consortium name="The Broad Institute Genomics Platform"/>
            <consortium name="The Broad Institute Genome Sequencing Center for Infectious Disease"/>
            <person name="Wu L."/>
            <person name="Ma J."/>
        </authorList>
    </citation>
    <scope>NUCLEOTIDE SEQUENCE [LARGE SCALE GENOMIC DNA]</scope>
    <source>
        <strain evidence="2">JCM 18541</strain>
    </source>
</reference>
<organism evidence="1 2">
    <name type="scientific">Rothia endophytica</name>
    <dbReference type="NCBI Taxonomy" id="1324766"/>
    <lineage>
        <taxon>Bacteria</taxon>
        <taxon>Bacillati</taxon>
        <taxon>Actinomycetota</taxon>
        <taxon>Actinomycetes</taxon>
        <taxon>Micrococcales</taxon>
        <taxon>Micrococcaceae</taxon>
        <taxon>Rothia</taxon>
    </lineage>
</organism>
<keyword evidence="2" id="KW-1185">Reference proteome</keyword>
<evidence type="ECO:0000313" key="1">
    <source>
        <dbReference type="EMBL" id="GAA4791213.1"/>
    </source>
</evidence>
<gene>
    <name evidence="1" type="ORF">GCM10023352_06640</name>
</gene>
<proteinExistence type="predicted"/>